<proteinExistence type="predicted"/>
<dbReference type="EMBL" id="VTPC01089846">
    <property type="protein sequence ID" value="KAF2885635.1"/>
    <property type="molecule type" value="Genomic_DNA"/>
</dbReference>
<dbReference type="AlphaFoldDB" id="A0A8K0CDZ1"/>
<comment type="caution">
    <text evidence="2">The sequence shown here is derived from an EMBL/GenBank/DDBJ whole genome shotgun (WGS) entry which is preliminary data.</text>
</comment>
<evidence type="ECO:0000256" key="1">
    <source>
        <dbReference type="SAM" id="MobiDB-lite"/>
    </source>
</evidence>
<protein>
    <recommendedName>
        <fullName evidence="4">DDE-1 domain-containing protein</fullName>
    </recommendedName>
</protein>
<accession>A0A8K0CDZ1</accession>
<evidence type="ECO:0000313" key="3">
    <source>
        <dbReference type="Proteomes" id="UP000801492"/>
    </source>
</evidence>
<gene>
    <name evidence="2" type="ORF">ILUMI_20540</name>
</gene>
<evidence type="ECO:0008006" key="4">
    <source>
        <dbReference type="Google" id="ProtNLM"/>
    </source>
</evidence>
<feature type="compositionally biased region" description="Polar residues" evidence="1">
    <location>
        <begin position="195"/>
        <end position="204"/>
    </location>
</feature>
<sequence>MVGKVVSAERDQLVTGLCYEYCRTLHSTGFNFSRKRMKQALTNGAPAKAKAFSSDIGYINSATLLEWLAHFVHHVRPIAADPVLLILDNHSHVSIEVVNYCHQHNLHVAEILSTAFQQIATMQVCGIWPLNPNVFSDEDFLSSSVTNQLEEAHRDRVVDTPTTPINRPNMSNGVSCATPVRPDLLGNDSDDELSTVPSSKTTPWVSPADILPFPKMTQCRKRRTANKRSEIISSSAYKATFQELEKVSRPLQ</sequence>
<keyword evidence="3" id="KW-1185">Reference proteome</keyword>
<feature type="region of interest" description="Disordered" evidence="1">
    <location>
        <begin position="185"/>
        <end position="204"/>
    </location>
</feature>
<organism evidence="2 3">
    <name type="scientific">Ignelater luminosus</name>
    <name type="common">Cucubano</name>
    <name type="synonym">Pyrophorus luminosus</name>
    <dbReference type="NCBI Taxonomy" id="2038154"/>
    <lineage>
        <taxon>Eukaryota</taxon>
        <taxon>Metazoa</taxon>
        <taxon>Ecdysozoa</taxon>
        <taxon>Arthropoda</taxon>
        <taxon>Hexapoda</taxon>
        <taxon>Insecta</taxon>
        <taxon>Pterygota</taxon>
        <taxon>Neoptera</taxon>
        <taxon>Endopterygota</taxon>
        <taxon>Coleoptera</taxon>
        <taxon>Polyphaga</taxon>
        <taxon>Elateriformia</taxon>
        <taxon>Elateroidea</taxon>
        <taxon>Elateridae</taxon>
        <taxon>Agrypninae</taxon>
        <taxon>Pyrophorini</taxon>
        <taxon>Ignelater</taxon>
    </lineage>
</organism>
<name>A0A8K0CDZ1_IGNLU</name>
<dbReference type="Proteomes" id="UP000801492">
    <property type="component" value="Unassembled WGS sequence"/>
</dbReference>
<reference evidence="2" key="1">
    <citation type="submission" date="2019-08" db="EMBL/GenBank/DDBJ databases">
        <title>The genome of the North American firefly Photinus pyralis.</title>
        <authorList>
            <consortium name="Photinus pyralis genome working group"/>
            <person name="Fallon T.R."/>
            <person name="Sander Lower S.E."/>
            <person name="Weng J.-K."/>
        </authorList>
    </citation>
    <scope>NUCLEOTIDE SEQUENCE</scope>
    <source>
        <strain evidence="2">TRF0915ILg1</strain>
        <tissue evidence="2">Whole body</tissue>
    </source>
</reference>
<evidence type="ECO:0000313" key="2">
    <source>
        <dbReference type="EMBL" id="KAF2885635.1"/>
    </source>
</evidence>